<gene>
    <name evidence="7" type="ORF">IV54_GL002032</name>
</gene>
<keyword evidence="8" id="KW-1185">Reference proteome</keyword>
<feature type="transmembrane region" description="Helical" evidence="6">
    <location>
        <begin position="12"/>
        <end position="31"/>
    </location>
</feature>
<dbReference type="GO" id="GO:0005886">
    <property type="term" value="C:plasma membrane"/>
    <property type="evidence" value="ECO:0007669"/>
    <property type="project" value="UniProtKB-SubCell"/>
</dbReference>
<dbReference type="Proteomes" id="UP000051906">
    <property type="component" value="Unassembled WGS sequence"/>
</dbReference>
<accession>A0A0R2LR89</accession>
<dbReference type="CDD" id="cd06574">
    <property type="entry name" value="TM_PBP1_branched-chain-AA_like"/>
    <property type="match status" value="1"/>
</dbReference>
<evidence type="ECO:0000256" key="6">
    <source>
        <dbReference type="SAM" id="Phobius"/>
    </source>
</evidence>
<feature type="transmembrane region" description="Helical" evidence="6">
    <location>
        <begin position="57"/>
        <end position="78"/>
    </location>
</feature>
<dbReference type="PANTHER" id="PTHR32196:SF69">
    <property type="entry name" value="BRANCHED-CHAIN AMINO ACID TRANSPORT SYSTEM, PERMEASE PROTEIN"/>
    <property type="match status" value="1"/>
</dbReference>
<dbReference type="GO" id="GO:0022857">
    <property type="term" value="F:transmembrane transporter activity"/>
    <property type="evidence" value="ECO:0007669"/>
    <property type="project" value="InterPro"/>
</dbReference>
<dbReference type="PATRIC" id="fig|616990.3.peg.2146"/>
<keyword evidence="3 6" id="KW-0812">Transmembrane</keyword>
<feature type="transmembrane region" description="Helical" evidence="6">
    <location>
        <begin position="265"/>
        <end position="285"/>
    </location>
</feature>
<dbReference type="PANTHER" id="PTHR32196">
    <property type="entry name" value="ABC TRANSPORTER PERMEASE PROTEIN YPHD-RELATED-RELATED"/>
    <property type="match status" value="1"/>
</dbReference>
<organism evidence="7 8">
    <name type="scientific">Levilactobacillus paucivorans</name>
    <dbReference type="NCBI Taxonomy" id="616990"/>
    <lineage>
        <taxon>Bacteria</taxon>
        <taxon>Bacillati</taxon>
        <taxon>Bacillota</taxon>
        <taxon>Bacilli</taxon>
        <taxon>Lactobacillales</taxon>
        <taxon>Lactobacillaceae</taxon>
        <taxon>Levilactobacillus</taxon>
    </lineage>
</organism>
<feature type="transmembrane region" description="Helical" evidence="6">
    <location>
        <begin position="129"/>
        <end position="151"/>
    </location>
</feature>
<evidence type="ECO:0000313" key="8">
    <source>
        <dbReference type="Proteomes" id="UP000051906"/>
    </source>
</evidence>
<comment type="subcellular location">
    <subcellularLocation>
        <location evidence="1">Cell membrane</location>
        <topology evidence="1">Multi-pass membrane protein</topology>
    </subcellularLocation>
</comment>
<dbReference type="EMBL" id="JQCA01000056">
    <property type="protein sequence ID" value="KRO03783.1"/>
    <property type="molecule type" value="Genomic_DNA"/>
</dbReference>
<evidence type="ECO:0000256" key="4">
    <source>
        <dbReference type="ARBA" id="ARBA00022989"/>
    </source>
</evidence>
<keyword evidence="2" id="KW-1003">Cell membrane</keyword>
<dbReference type="Pfam" id="PF02653">
    <property type="entry name" value="BPD_transp_2"/>
    <property type="match status" value="1"/>
</dbReference>
<reference evidence="7 8" key="1">
    <citation type="journal article" date="2015" name="Genome Announc.">
        <title>Expanding the biotechnology potential of lactobacilli through comparative genomics of 213 strains and associated genera.</title>
        <authorList>
            <person name="Sun Z."/>
            <person name="Harris H.M."/>
            <person name="McCann A."/>
            <person name="Guo C."/>
            <person name="Argimon S."/>
            <person name="Zhang W."/>
            <person name="Yang X."/>
            <person name="Jeffery I.B."/>
            <person name="Cooney J.C."/>
            <person name="Kagawa T.F."/>
            <person name="Liu W."/>
            <person name="Song Y."/>
            <person name="Salvetti E."/>
            <person name="Wrobel A."/>
            <person name="Rasinkangas P."/>
            <person name="Parkhill J."/>
            <person name="Rea M.C."/>
            <person name="O'Sullivan O."/>
            <person name="Ritari J."/>
            <person name="Douillard F.P."/>
            <person name="Paul Ross R."/>
            <person name="Yang R."/>
            <person name="Briner A.E."/>
            <person name="Felis G.E."/>
            <person name="de Vos W.M."/>
            <person name="Barrangou R."/>
            <person name="Klaenhammer T.R."/>
            <person name="Caufield P.W."/>
            <person name="Cui Y."/>
            <person name="Zhang H."/>
            <person name="O'Toole P.W."/>
        </authorList>
    </citation>
    <scope>NUCLEOTIDE SEQUENCE [LARGE SCALE GENOMIC DNA]</scope>
    <source>
        <strain evidence="7 8">DSM 22467</strain>
    </source>
</reference>
<evidence type="ECO:0000313" key="7">
    <source>
        <dbReference type="EMBL" id="KRO03783.1"/>
    </source>
</evidence>
<dbReference type="STRING" id="616990.IV54_GL002032"/>
<feature type="transmembrane region" description="Helical" evidence="6">
    <location>
        <begin position="85"/>
        <end position="109"/>
    </location>
</feature>
<dbReference type="AlphaFoldDB" id="A0A0R2LR89"/>
<protein>
    <submittedName>
        <fullName evidence="7">Ribose xylose arabinose galactoside ABC-type transporter permease</fullName>
    </submittedName>
</protein>
<feature type="transmembrane region" description="Helical" evidence="6">
    <location>
        <begin position="181"/>
        <end position="199"/>
    </location>
</feature>
<dbReference type="OrthoDB" id="9778389at2"/>
<proteinExistence type="predicted"/>
<evidence type="ECO:0000256" key="2">
    <source>
        <dbReference type="ARBA" id="ARBA00022475"/>
    </source>
</evidence>
<dbReference type="InterPro" id="IPR001851">
    <property type="entry name" value="ABC_transp_permease"/>
</dbReference>
<keyword evidence="5 6" id="KW-0472">Membrane</keyword>
<sequence>MSLIVSSIGQGLLWAVLGVGLFLTFRILDFADMTVEGTFPLGAATAVMAISHGMNPLLATLLAFAVGALAGLITGLLYTKGHIPILLAGILVMTACYSVNLRIMGRANVSLLGKNTLFKNHFLASLPQYFDSVVLGTIVMVIITTIVIYFLQTELGQGFIATGDNQTMARSLGINTDNMKIMGLMVSNGLIAFGGALVAQNNGFADVNMGIGIIVIALASIIIGEVAFGDLTLNQRLVAVTLGSILYRFVLLIVLKLGFQANDLNLISAIILAVCMMLPVFKNVLNFKHLLKRGLDTND</sequence>
<feature type="transmembrane region" description="Helical" evidence="6">
    <location>
        <begin position="211"/>
        <end position="228"/>
    </location>
</feature>
<comment type="caution">
    <text evidence="7">The sequence shown here is derived from an EMBL/GenBank/DDBJ whole genome shotgun (WGS) entry which is preliminary data.</text>
</comment>
<evidence type="ECO:0000256" key="5">
    <source>
        <dbReference type="ARBA" id="ARBA00023136"/>
    </source>
</evidence>
<name>A0A0R2LR89_9LACO</name>
<dbReference type="RefSeq" id="WP_057878461.1">
    <property type="nucleotide sequence ID" value="NZ_JQCA01000056.1"/>
</dbReference>
<keyword evidence="4 6" id="KW-1133">Transmembrane helix</keyword>
<evidence type="ECO:0000256" key="1">
    <source>
        <dbReference type="ARBA" id="ARBA00004651"/>
    </source>
</evidence>
<evidence type="ECO:0000256" key="3">
    <source>
        <dbReference type="ARBA" id="ARBA00022692"/>
    </source>
</evidence>
<feature type="transmembrane region" description="Helical" evidence="6">
    <location>
        <begin position="237"/>
        <end position="259"/>
    </location>
</feature>